<name>A0AAV5W3G6_9BILA</name>
<evidence type="ECO:0000313" key="1">
    <source>
        <dbReference type="EMBL" id="GMT26345.1"/>
    </source>
</evidence>
<dbReference type="Proteomes" id="UP001432322">
    <property type="component" value="Unassembled WGS sequence"/>
</dbReference>
<dbReference type="EMBL" id="BTSY01000005">
    <property type="protein sequence ID" value="GMT26345.1"/>
    <property type="molecule type" value="Genomic_DNA"/>
</dbReference>
<keyword evidence="2" id="KW-1185">Reference proteome</keyword>
<gene>
    <name evidence="1" type="ORF">PFISCL1PPCAC_17642</name>
</gene>
<accession>A0AAV5W3G6</accession>
<sequence length="127" mass="13478">QGSGTVVVGDSVVTFNHIANAGRGGKINLWDWASHTVNRAVVTVSQGLKMRVKLLFLEPFVCAENCAYGGLSVVDGNFLLNQGKLFCCSTHNNTVIEIKSHVVGLIGFSPAGVGANAQFIVEAYPEE</sequence>
<proteinExistence type="predicted"/>
<protein>
    <submittedName>
        <fullName evidence="1">Uncharacterized protein</fullName>
    </submittedName>
</protein>
<comment type="caution">
    <text evidence="1">The sequence shown here is derived from an EMBL/GenBank/DDBJ whole genome shotgun (WGS) entry which is preliminary data.</text>
</comment>
<feature type="non-terminal residue" evidence="1">
    <location>
        <position position="1"/>
    </location>
</feature>
<organism evidence="1 2">
    <name type="scientific">Pristionchus fissidentatus</name>
    <dbReference type="NCBI Taxonomy" id="1538716"/>
    <lineage>
        <taxon>Eukaryota</taxon>
        <taxon>Metazoa</taxon>
        <taxon>Ecdysozoa</taxon>
        <taxon>Nematoda</taxon>
        <taxon>Chromadorea</taxon>
        <taxon>Rhabditida</taxon>
        <taxon>Rhabditina</taxon>
        <taxon>Diplogasteromorpha</taxon>
        <taxon>Diplogasteroidea</taxon>
        <taxon>Neodiplogasteridae</taxon>
        <taxon>Pristionchus</taxon>
    </lineage>
</organism>
<dbReference type="AlphaFoldDB" id="A0AAV5W3G6"/>
<reference evidence="1" key="1">
    <citation type="submission" date="2023-10" db="EMBL/GenBank/DDBJ databases">
        <title>Genome assembly of Pristionchus species.</title>
        <authorList>
            <person name="Yoshida K."/>
            <person name="Sommer R.J."/>
        </authorList>
    </citation>
    <scope>NUCLEOTIDE SEQUENCE</scope>
    <source>
        <strain evidence="1">RS5133</strain>
    </source>
</reference>
<evidence type="ECO:0000313" key="2">
    <source>
        <dbReference type="Proteomes" id="UP001432322"/>
    </source>
</evidence>